<evidence type="ECO:0000256" key="3">
    <source>
        <dbReference type="ARBA" id="ARBA00011048"/>
    </source>
</evidence>
<dbReference type="PANTHER" id="PTHR42917">
    <property type="entry name" value="2,4-DIENOYL-COA REDUCTASE"/>
    <property type="match status" value="1"/>
</dbReference>
<name>A0A1M5YDA2_9FIRM</name>
<dbReference type="Gene3D" id="3.50.50.60">
    <property type="entry name" value="FAD/NAD(P)-binding domain"/>
    <property type="match status" value="1"/>
</dbReference>
<dbReference type="OrthoDB" id="9772736at2"/>
<dbReference type="EMBL" id="FQXV01000008">
    <property type="protein sequence ID" value="SHI10025.1"/>
    <property type="molecule type" value="Genomic_DNA"/>
</dbReference>
<dbReference type="Pfam" id="PF07992">
    <property type="entry name" value="Pyr_redox_2"/>
    <property type="match status" value="1"/>
</dbReference>
<dbReference type="GO" id="GO:0016491">
    <property type="term" value="F:oxidoreductase activity"/>
    <property type="evidence" value="ECO:0007669"/>
    <property type="project" value="UniProtKB-KW"/>
</dbReference>
<evidence type="ECO:0000259" key="11">
    <source>
        <dbReference type="Pfam" id="PF07992"/>
    </source>
</evidence>
<keyword evidence="6" id="KW-0479">Metal-binding</keyword>
<dbReference type="PANTHER" id="PTHR42917:SF2">
    <property type="entry name" value="2,4-DIENOYL-COA REDUCTASE [(2E)-ENOYL-COA-PRODUCING]"/>
    <property type="match status" value="1"/>
</dbReference>
<keyword evidence="8" id="KW-0408">Iron</keyword>
<keyword evidence="5" id="KW-0288">FMN</keyword>
<comment type="similarity">
    <text evidence="3">In the N-terminal section; belongs to the NADH:flavin oxidoreductase/NADH oxidase family.</text>
</comment>
<dbReference type="Gene3D" id="3.40.50.720">
    <property type="entry name" value="NAD(P)-binding Rossmann-like Domain"/>
    <property type="match status" value="1"/>
</dbReference>
<evidence type="ECO:0000256" key="2">
    <source>
        <dbReference type="ARBA" id="ARBA00001966"/>
    </source>
</evidence>
<dbReference type="STRING" id="1123282.SAMN02745823_02402"/>
<dbReference type="CDD" id="cd02803">
    <property type="entry name" value="OYE_like_FMN_family"/>
    <property type="match status" value="1"/>
</dbReference>
<dbReference type="Proteomes" id="UP000183995">
    <property type="component" value="Unassembled WGS sequence"/>
</dbReference>
<dbReference type="SUPFAM" id="SSF51395">
    <property type="entry name" value="FMN-linked oxidoreductases"/>
    <property type="match status" value="1"/>
</dbReference>
<dbReference type="PRINTS" id="PR00368">
    <property type="entry name" value="FADPNR"/>
</dbReference>
<dbReference type="RefSeq" id="WP_073079265.1">
    <property type="nucleotide sequence ID" value="NZ_FQXV01000008.1"/>
</dbReference>
<reference evidence="12 13" key="1">
    <citation type="submission" date="2016-11" db="EMBL/GenBank/DDBJ databases">
        <authorList>
            <person name="Jaros S."/>
            <person name="Januszkiewicz K."/>
            <person name="Wedrychowicz H."/>
        </authorList>
    </citation>
    <scope>NUCLEOTIDE SEQUENCE [LARGE SCALE GENOMIC DNA]</scope>
    <source>
        <strain evidence="12 13">DSM 10068</strain>
    </source>
</reference>
<comment type="cofactor">
    <cofactor evidence="1">
        <name>FMN</name>
        <dbReference type="ChEBI" id="CHEBI:58210"/>
    </cofactor>
</comment>
<dbReference type="PRINTS" id="PR00469">
    <property type="entry name" value="PNDRDTASEII"/>
</dbReference>
<evidence type="ECO:0000259" key="10">
    <source>
        <dbReference type="Pfam" id="PF00724"/>
    </source>
</evidence>
<accession>A0A1M5YDA2</accession>
<dbReference type="SUPFAM" id="SSF51905">
    <property type="entry name" value="FAD/NAD(P)-binding domain"/>
    <property type="match status" value="1"/>
</dbReference>
<keyword evidence="7" id="KW-0560">Oxidoreductase</keyword>
<evidence type="ECO:0000256" key="4">
    <source>
        <dbReference type="ARBA" id="ARBA00022630"/>
    </source>
</evidence>
<evidence type="ECO:0000256" key="6">
    <source>
        <dbReference type="ARBA" id="ARBA00022723"/>
    </source>
</evidence>
<evidence type="ECO:0000256" key="7">
    <source>
        <dbReference type="ARBA" id="ARBA00023002"/>
    </source>
</evidence>
<evidence type="ECO:0000256" key="5">
    <source>
        <dbReference type="ARBA" id="ARBA00022643"/>
    </source>
</evidence>
<evidence type="ECO:0000256" key="1">
    <source>
        <dbReference type="ARBA" id="ARBA00001917"/>
    </source>
</evidence>
<sequence length="639" mass="67551">MQRKFPSLFSPLKVGGVTLKNRIISAPMTYPLLTSDGCLTPEAIAFYELRAKGGAAVVTVSEVIVDSGTGKYYDVQVVLDAPNAKDSLAQAARAIKRHGAIPSIELSHGGKYALTGGPALGPSDDYENGKMTARAMTAADIEKLLDAYGRAARLCKEAGFEMLLIHAGHGWLLQQFLSPAANHRTDGYGGSLPNRARLALEVIDRVRAAVGPGFPLELRISAQEYLDGGYSMADITEFAKLVDGRIDLLQVSTGAHHGSFDKTHPSMFMARGVNVHFAAEIKKHVKIPVAAIGALNEPGMMDDIIKSGDADVVEMARALLADPFLPRKAWAGRDDEIVRCCRCFTCMAERLATGLRICALNPVIGSEYELSFAAAPTTPKRVLVAGGGPGGMQAALTAAERGHRVVLCEKSGALGGALKSEQGIPFKADLYGFIAAKARQLEKAGVEVRLNTEVTPALAEELSPDALIVAVGAAPIVPPIPGIEGDNVIVAGDLYKNREKVGKRVAVLGGGLVGCETAVHLAREGRDVTVVEMLPDVCLDANGRHRPLLVAELNKSVACRTGLRGVRVTKDGLVCADGDGNEVTLEADTVVVAVGQRPLRPVADALRDCAPEVFEVGDCVKPAQVTQAVFRGHFAALDI</sequence>
<organism evidence="12 13">
    <name type="scientific">Sporobacter termitidis DSM 10068</name>
    <dbReference type="NCBI Taxonomy" id="1123282"/>
    <lineage>
        <taxon>Bacteria</taxon>
        <taxon>Bacillati</taxon>
        <taxon>Bacillota</taxon>
        <taxon>Clostridia</taxon>
        <taxon>Eubacteriales</taxon>
        <taxon>Oscillospiraceae</taxon>
        <taxon>Sporobacter</taxon>
    </lineage>
</organism>
<dbReference type="InterPro" id="IPR051793">
    <property type="entry name" value="NADH:flavin_oxidoreductase"/>
</dbReference>
<keyword evidence="4" id="KW-0285">Flavoprotein</keyword>
<proteinExistence type="inferred from homology"/>
<gene>
    <name evidence="12" type="ORF">SAMN02745823_02402</name>
</gene>
<dbReference type="Pfam" id="PF00724">
    <property type="entry name" value="Oxidored_FMN"/>
    <property type="match status" value="1"/>
</dbReference>
<dbReference type="InterPro" id="IPR036188">
    <property type="entry name" value="FAD/NAD-bd_sf"/>
</dbReference>
<dbReference type="InterPro" id="IPR001155">
    <property type="entry name" value="OxRdtase_FMN_N"/>
</dbReference>
<keyword evidence="13" id="KW-1185">Reference proteome</keyword>
<evidence type="ECO:0000313" key="12">
    <source>
        <dbReference type="EMBL" id="SHI10025.1"/>
    </source>
</evidence>
<evidence type="ECO:0000313" key="13">
    <source>
        <dbReference type="Proteomes" id="UP000183995"/>
    </source>
</evidence>
<dbReference type="GO" id="GO:0010181">
    <property type="term" value="F:FMN binding"/>
    <property type="evidence" value="ECO:0007669"/>
    <property type="project" value="InterPro"/>
</dbReference>
<protein>
    <submittedName>
        <fullName evidence="12">2,4-dienoyl-CoA reductase</fullName>
    </submittedName>
</protein>
<evidence type="ECO:0000256" key="8">
    <source>
        <dbReference type="ARBA" id="ARBA00023004"/>
    </source>
</evidence>
<dbReference type="Gene3D" id="3.20.20.70">
    <property type="entry name" value="Aldolase class I"/>
    <property type="match status" value="1"/>
</dbReference>
<dbReference type="GO" id="GO:0051536">
    <property type="term" value="F:iron-sulfur cluster binding"/>
    <property type="evidence" value="ECO:0007669"/>
    <property type="project" value="UniProtKB-KW"/>
</dbReference>
<comment type="cofactor">
    <cofactor evidence="2">
        <name>[4Fe-4S] cluster</name>
        <dbReference type="ChEBI" id="CHEBI:49883"/>
    </cofactor>
</comment>
<feature type="domain" description="NADH:flavin oxidoreductase/NADH oxidase N-terminal" evidence="10">
    <location>
        <begin position="7"/>
        <end position="336"/>
    </location>
</feature>
<dbReference type="InterPro" id="IPR023753">
    <property type="entry name" value="FAD/NAD-binding_dom"/>
</dbReference>
<feature type="domain" description="FAD/NAD(P)-binding" evidence="11">
    <location>
        <begin position="381"/>
        <end position="629"/>
    </location>
</feature>
<keyword evidence="9" id="KW-0411">Iron-sulfur</keyword>
<dbReference type="InterPro" id="IPR013785">
    <property type="entry name" value="Aldolase_TIM"/>
</dbReference>
<dbReference type="AlphaFoldDB" id="A0A1M5YDA2"/>
<dbReference type="GO" id="GO:0046872">
    <property type="term" value="F:metal ion binding"/>
    <property type="evidence" value="ECO:0007669"/>
    <property type="project" value="UniProtKB-KW"/>
</dbReference>
<evidence type="ECO:0000256" key="9">
    <source>
        <dbReference type="ARBA" id="ARBA00023014"/>
    </source>
</evidence>